<accession>A0A4R5DMK5</accession>
<comment type="caution">
    <text evidence="4">The sequence shown here is derived from an EMBL/GenBank/DDBJ whole genome shotgun (WGS) entry which is preliminary data.</text>
</comment>
<feature type="region of interest" description="Disordered" evidence="2">
    <location>
        <begin position="352"/>
        <end position="380"/>
    </location>
</feature>
<organism evidence="4 5">
    <name type="scientific">Dyadobacter psychrotolerans</name>
    <dbReference type="NCBI Taxonomy" id="2541721"/>
    <lineage>
        <taxon>Bacteria</taxon>
        <taxon>Pseudomonadati</taxon>
        <taxon>Bacteroidota</taxon>
        <taxon>Cytophagia</taxon>
        <taxon>Cytophagales</taxon>
        <taxon>Spirosomataceae</taxon>
        <taxon>Dyadobacter</taxon>
    </lineage>
</organism>
<dbReference type="GO" id="GO:0005737">
    <property type="term" value="C:cytoplasm"/>
    <property type="evidence" value="ECO:0007669"/>
    <property type="project" value="TreeGrafter"/>
</dbReference>
<dbReference type="GO" id="GO:0005524">
    <property type="term" value="F:ATP binding"/>
    <property type="evidence" value="ECO:0007669"/>
    <property type="project" value="UniProtKB-UniRule"/>
</dbReference>
<dbReference type="EMBL" id="SMFL01000004">
    <property type="protein sequence ID" value="TDE15516.1"/>
    <property type="molecule type" value="Genomic_DNA"/>
</dbReference>
<evidence type="ECO:0000256" key="2">
    <source>
        <dbReference type="SAM" id="MobiDB-lite"/>
    </source>
</evidence>
<keyword evidence="5" id="KW-1185">Reference proteome</keyword>
<feature type="compositionally biased region" description="Low complexity" evidence="2">
    <location>
        <begin position="352"/>
        <end position="373"/>
    </location>
</feature>
<dbReference type="InterPro" id="IPR011761">
    <property type="entry name" value="ATP-grasp"/>
</dbReference>
<keyword evidence="1" id="KW-0067">ATP-binding</keyword>
<dbReference type="OrthoDB" id="108548at2"/>
<dbReference type="RefSeq" id="WP_131958779.1">
    <property type="nucleotide sequence ID" value="NZ_SMFL01000004.1"/>
</dbReference>
<dbReference type="Gene3D" id="3.30.1490.20">
    <property type="entry name" value="ATP-grasp fold, A domain"/>
    <property type="match status" value="1"/>
</dbReference>
<dbReference type="InterPro" id="IPR013815">
    <property type="entry name" value="ATP_grasp_subdomain_1"/>
</dbReference>
<dbReference type="PANTHER" id="PTHR21621">
    <property type="entry name" value="RIBOSOMAL PROTEIN S6 MODIFICATION PROTEIN"/>
    <property type="match status" value="1"/>
</dbReference>
<dbReference type="PANTHER" id="PTHR21621:SF0">
    <property type="entry name" value="BETA-CITRYLGLUTAMATE SYNTHASE B-RELATED"/>
    <property type="match status" value="1"/>
</dbReference>
<reference evidence="4 5" key="1">
    <citation type="submission" date="2019-03" db="EMBL/GenBank/DDBJ databases">
        <title>Dyadobacter AR-3-6 sp. nov., isolated from arctic soil.</title>
        <authorList>
            <person name="Chaudhary D.K."/>
        </authorList>
    </citation>
    <scope>NUCLEOTIDE SEQUENCE [LARGE SCALE GENOMIC DNA]</scope>
    <source>
        <strain evidence="4 5">AR-3-6</strain>
    </source>
</reference>
<feature type="domain" description="ATP-grasp" evidence="3">
    <location>
        <begin position="92"/>
        <end position="303"/>
    </location>
</feature>
<evidence type="ECO:0000256" key="1">
    <source>
        <dbReference type="PROSITE-ProRule" id="PRU00409"/>
    </source>
</evidence>
<dbReference type="GO" id="GO:0046872">
    <property type="term" value="F:metal ion binding"/>
    <property type="evidence" value="ECO:0007669"/>
    <property type="project" value="InterPro"/>
</dbReference>
<dbReference type="GO" id="GO:0009432">
    <property type="term" value="P:SOS response"/>
    <property type="evidence" value="ECO:0007669"/>
    <property type="project" value="TreeGrafter"/>
</dbReference>
<dbReference type="GO" id="GO:0018169">
    <property type="term" value="F:ribosomal S6-glutamic acid ligase activity"/>
    <property type="evidence" value="ECO:0007669"/>
    <property type="project" value="TreeGrafter"/>
</dbReference>
<gene>
    <name evidence="4" type="ORF">E0F88_13490</name>
</gene>
<sequence>MKKIGILFGMENTFPQAFIDRVNSKGETDIIAEAVRIDKVVQADPTEYAVIVDRISQDVPFYRAYLKNAALSGTAVINNPFWWSADEKFFNNALAEKIGVPVPKTVLLPSKERPVDTSETSFRNLAFPMAWEEMFQYVGFPAYMKPHDGGGWKSVYKVENIQDLWNKHQETGHLIMMLQEEIIFDDYVRCYCIGQKDVLIMPYEPRNPHHLRYASELKATGEEREKLLATIKDYVLKLNIALGYDFNTVEFAVRDGIPIAIDFCNPAPDADIYSVGHENFEWVVEAAANMAIDRAKKHVPGQTNLTWGSFVQNSAAAPMALNDTASPAAAETTSPPVKAEEVIAKVAVKKAAATKKTSGVKEPVAVEAPASAKKSAKKKE</sequence>
<evidence type="ECO:0000259" key="3">
    <source>
        <dbReference type="PROSITE" id="PS50975"/>
    </source>
</evidence>
<name>A0A4R5DMK5_9BACT</name>
<dbReference type="PROSITE" id="PS50975">
    <property type="entry name" value="ATP_GRASP"/>
    <property type="match status" value="1"/>
</dbReference>
<evidence type="ECO:0000313" key="4">
    <source>
        <dbReference type="EMBL" id="TDE15516.1"/>
    </source>
</evidence>
<dbReference type="AlphaFoldDB" id="A0A4R5DMK5"/>
<proteinExistence type="predicted"/>
<dbReference type="SUPFAM" id="SSF56059">
    <property type="entry name" value="Glutathione synthetase ATP-binding domain-like"/>
    <property type="match status" value="1"/>
</dbReference>
<keyword evidence="1" id="KW-0547">Nucleotide-binding</keyword>
<protein>
    <recommendedName>
        <fullName evidence="3">ATP-grasp domain-containing protein</fullName>
    </recommendedName>
</protein>
<evidence type="ECO:0000313" key="5">
    <source>
        <dbReference type="Proteomes" id="UP000294850"/>
    </source>
</evidence>
<dbReference type="Proteomes" id="UP000294850">
    <property type="component" value="Unassembled WGS sequence"/>
</dbReference>